<name>A0AAW6SRF9_9BACI</name>
<gene>
    <name evidence="4" type="ORF">P5X88_02805</name>
</gene>
<evidence type="ECO:0000256" key="1">
    <source>
        <dbReference type="ARBA" id="ARBA00022729"/>
    </source>
</evidence>
<organism evidence="4 5">
    <name type="scientific">Heyndrickxia oleronia</name>
    <dbReference type="NCBI Taxonomy" id="38875"/>
    <lineage>
        <taxon>Bacteria</taxon>
        <taxon>Bacillati</taxon>
        <taxon>Bacillota</taxon>
        <taxon>Bacilli</taxon>
        <taxon>Bacillales</taxon>
        <taxon>Bacillaceae</taxon>
        <taxon>Heyndrickxia</taxon>
    </lineage>
</organism>
<dbReference type="Pfam" id="PF06725">
    <property type="entry name" value="3D"/>
    <property type="match status" value="1"/>
</dbReference>
<dbReference type="EMBL" id="JAROYP010000001">
    <property type="protein sequence ID" value="MDH5159848.1"/>
    <property type="molecule type" value="Genomic_DNA"/>
</dbReference>
<evidence type="ECO:0000259" key="3">
    <source>
        <dbReference type="Pfam" id="PF06725"/>
    </source>
</evidence>
<dbReference type="PANTHER" id="PTHR39160">
    <property type="entry name" value="CELL WALL-BINDING PROTEIN YOCH"/>
    <property type="match status" value="1"/>
</dbReference>
<protein>
    <submittedName>
        <fullName evidence="4">3D domain-containing protein</fullName>
    </submittedName>
</protein>
<evidence type="ECO:0000313" key="5">
    <source>
        <dbReference type="Proteomes" id="UP001159179"/>
    </source>
</evidence>
<dbReference type="PANTHER" id="PTHR39160:SF6">
    <property type="entry name" value="CELL WALL-BINDING PROTEIN YOCH"/>
    <property type="match status" value="1"/>
</dbReference>
<dbReference type="SUPFAM" id="SSF50685">
    <property type="entry name" value="Barwin-like endoglucanases"/>
    <property type="match status" value="1"/>
</dbReference>
<reference evidence="4" key="1">
    <citation type="submission" date="2023-03" db="EMBL/GenBank/DDBJ databases">
        <title>Bacterial isolates from washroom surfaces on a university campus.</title>
        <authorList>
            <person name="Holman D.B."/>
            <person name="Gzyl K.E."/>
            <person name="Taheri A.E."/>
        </authorList>
    </citation>
    <scope>NUCLEOTIDE SEQUENCE</scope>
    <source>
        <strain evidence="4">RD03</strain>
    </source>
</reference>
<dbReference type="AlphaFoldDB" id="A0AAW6SRF9"/>
<proteinExistence type="predicted"/>
<dbReference type="InterPro" id="IPR059180">
    <property type="entry name" value="3D_YorM"/>
</dbReference>
<dbReference type="InterPro" id="IPR036908">
    <property type="entry name" value="RlpA-like_sf"/>
</dbReference>
<keyword evidence="2" id="KW-0175">Coiled coil</keyword>
<evidence type="ECO:0000256" key="2">
    <source>
        <dbReference type="SAM" id="Coils"/>
    </source>
</evidence>
<dbReference type="CDD" id="cd14667">
    <property type="entry name" value="3D_containing_proteins"/>
    <property type="match status" value="1"/>
</dbReference>
<dbReference type="InterPro" id="IPR051933">
    <property type="entry name" value="Resuscitation_pf_RpfB"/>
</dbReference>
<dbReference type="Gene3D" id="2.40.40.10">
    <property type="entry name" value="RlpA-like domain"/>
    <property type="match status" value="1"/>
</dbReference>
<comment type="caution">
    <text evidence="4">The sequence shown here is derived from an EMBL/GenBank/DDBJ whole genome shotgun (WGS) entry which is preliminary data.</text>
</comment>
<dbReference type="RefSeq" id="WP_280615686.1">
    <property type="nucleotide sequence ID" value="NZ_JAROYP010000001.1"/>
</dbReference>
<dbReference type="GO" id="GO:0009254">
    <property type="term" value="P:peptidoglycan turnover"/>
    <property type="evidence" value="ECO:0007669"/>
    <property type="project" value="InterPro"/>
</dbReference>
<dbReference type="GO" id="GO:0004553">
    <property type="term" value="F:hydrolase activity, hydrolyzing O-glycosyl compounds"/>
    <property type="evidence" value="ECO:0007669"/>
    <property type="project" value="InterPro"/>
</dbReference>
<dbReference type="Proteomes" id="UP001159179">
    <property type="component" value="Unassembled WGS sequence"/>
</dbReference>
<dbReference type="GO" id="GO:0019867">
    <property type="term" value="C:outer membrane"/>
    <property type="evidence" value="ECO:0007669"/>
    <property type="project" value="InterPro"/>
</dbReference>
<evidence type="ECO:0000313" key="4">
    <source>
        <dbReference type="EMBL" id="MDH5159848.1"/>
    </source>
</evidence>
<dbReference type="InterPro" id="IPR010611">
    <property type="entry name" value="3D_dom"/>
</dbReference>
<sequence length="163" mass="17881">MLITQLLATQTPAPPTIAASQLAQQVAPNAQTWRQQAEQATAELAKAQAEIERLKRTQWRDFEVTAYTADCVEGCIGITKMGIDVRQRMHYEGKRVIATDPSVIPMWSTVELRFVDGTTEQAIAIDTGGAIKGERIDYLVGDNATAVEFGRQSVSVRIIKYGG</sequence>
<accession>A0AAW6SRF9</accession>
<keyword evidence="1" id="KW-0732">Signal</keyword>
<feature type="domain" description="3D" evidence="3">
    <location>
        <begin position="95"/>
        <end position="159"/>
    </location>
</feature>
<feature type="coiled-coil region" evidence="2">
    <location>
        <begin position="30"/>
        <end position="57"/>
    </location>
</feature>